<evidence type="ECO:0000256" key="1">
    <source>
        <dbReference type="ARBA" id="ARBA00003007"/>
    </source>
</evidence>
<comment type="function">
    <text evidence="1">Hydrolyzes certain amino acid conjugates of the plant growth regulator indole-3-acetic acid (IAA).</text>
</comment>
<accession>A0A2T7EMB0</accession>
<dbReference type="InterPro" id="IPR036264">
    <property type="entry name" value="Bact_exopeptidase_dim_dom"/>
</dbReference>
<dbReference type="STRING" id="1504633.A0A2T7EMB0"/>
<dbReference type="GO" id="GO:0046872">
    <property type="term" value="F:metal ion binding"/>
    <property type="evidence" value="ECO:0007669"/>
    <property type="project" value="UniProtKB-KW"/>
</dbReference>
<comment type="similarity">
    <text evidence="2">Belongs to the peptidase M20 family.</text>
</comment>
<dbReference type="EMBL" id="CM009750">
    <property type="protein sequence ID" value="PUZ68968.1"/>
    <property type="molecule type" value="Genomic_DNA"/>
</dbReference>
<dbReference type="AlphaFoldDB" id="A0A2T7EMB0"/>
<reference evidence="7 8" key="1">
    <citation type="submission" date="2018-04" db="EMBL/GenBank/DDBJ databases">
        <title>WGS assembly of Panicum hallii var. hallii HAL2.</title>
        <authorList>
            <person name="Lovell J."/>
            <person name="Jenkins J."/>
            <person name="Lowry D."/>
            <person name="Mamidi S."/>
            <person name="Sreedasyam A."/>
            <person name="Weng X."/>
            <person name="Barry K."/>
            <person name="Bonette J."/>
            <person name="Campitelli B."/>
            <person name="Daum C."/>
            <person name="Gordon S."/>
            <person name="Gould B."/>
            <person name="Lipzen A."/>
            <person name="MacQueen A."/>
            <person name="Palacio-Mejia J."/>
            <person name="Plott C."/>
            <person name="Shakirov E."/>
            <person name="Shu S."/>
            <person name="Yoshinaga Y."/>
            <person name="Zane M."/>
            <person name="Rokhsar D."/>
            <person name="Grimwood J."/>
            <person name="Schmutz J."/>
            <person name="Juenger T."/>
        </authorList>
    </citation>
    <scope>NUCLEOTIDE SEQUENCE [LARGE SCALE GENOMIC DNA]</scope>
    <source>
        <strain evidence="8">cv. HAL2</strain>
    </source>
</reference>
<keyword evidence="8" id="KW-1185">Reference proteome</keyword>
<dbReference type="Gene3D" id="3.40.630.10">
    <property type="entry name" value="Zn peptidases"/>
    <property type="match status" value="1"/>
</dbReference>
<dbReference type="Gene3D" id="3.30.70.360">
    <property type="match status" value="1"/>
</dbReference>
<feature type="binding site" evidence="5">
    <location>
        <position position="192"/>
    </location>
    <ligand>
        <name>Mn(2+)</name>
        <dbReference type="ChEBI" id="CHEBI:29035"/>
        <label>2</label>
    </ligand>
</feature>
<evidence type="ECO:0000256" key="3">
    <source>
        <dbReference type="ARBA" id="ARBA00022729"/>
    </source>
</evidence>
<dbReference type="GO" id="GO:0010179">
    <property type="term" value="F:IAA-Ala conjugate hydrolase activity"/>
    <property type="evidence" value="ECO:0007669"/>
    <property type="project" value="TreeGrafter"/>
</dbReference>
<feature type="binding site" evidence="5">
    <location>
        <position position="216"/>
    </location>
    <ligand>
        <name>Mn(2+)</name>
        <dbReference type="ChEBI" id="CHEBI:29035"/>
        <label>2</label>
    </ligand>
</feature>
<dbReference type="PANTHER" id="PTHR11014:SF167">
    <property type="entry name" value="IAA-AMINO ACID HYDROLASE ILR1-LIKE 9"/>
    <property type="match status" value="1"/>
</dbReference>
<evidence type="ECO:0000259" key="6">
    <source>
        <dbReference type="Pfam" id="PF07687"/>
    </source>
</evidence>
<evidence type="ECO:0000256" key="5">
    <source>
        <dbReference type="PIRSR" id="PIRSR005962-1"/>
    </source>
</evidence>
<dbReference type="SUPFAM" id="SSF55031">
    <property type="entry name" value="Bacterial exopeptidase dimerisation domain"/>
    <property type="match status" value="1"/>
</dbReference>
<dbReference type="PIRSF" id="PIRSF005962">
    <property type="entry name" value="Pept_M20D_amidohydro"/>
    <property type="match status" value="1"/>
</dbReference>
<dbReference type="OrthoDB" id="6119954at2759"/>
<organism evidence="7 8">
    <name type="scientific">Panicum hallii var. hallii</name>
    <dbReference type="NCBI Taxonomy" id="1504633"/>
    <lineage>
        <taxon>Eukaryota</taxon>
        <taxon>Viridiplantae</taxon>
        <taxon>Streptophyta</taxon>
        <taxon>Embryophyta</taxon>
        <taxon>Tracheophyta</taxon>
        <taxon>Spermatophyta</taxon>
        <taxon>Magnoliopsida</taxon>
        <taxon>Liliopsida</taxon>
        <taxon>Poales</taxon>
        <taxon>Poaceae</taxon>
        <taxon>PACMAD clade</taxon>
        <taxon>Panicoideae</taxon>
        <taxon>Panicodae</taxon>
        <taxon>Paniceae</taxon>
        <taxon>Panicinae</taxon>
        <taxon>Panicum</taxon>
        <taxon>Panicum sect. Panicum</taxon>
    </lineage>
</organism>
<dbReference type="InterPro" id="IPR011650">
    <property type="entry name" value="Peptidase_M20_dimer"/>
</dbReference>
<dbReference type="Pfam" id="PF01546">
    <property type="entry name" value="Peptidase_M20"/>
    <property type="match status" value="1"/>
</dbReference>
<dbReference type="Proteomes" id="UP000244336">
    <property type="component" value="Chromosome 2"/>
</dbReference>
<dbReference type="SUPFAM" id="SSF53187">
    <property type="entry name" value="Zn-dependent exopeptidases"/>
    <property type="match status" value="1"/>
</dbReference>
<keyword evidence="5" id="KW-0464">Manganese</keyword>
<gene>
    <name evidence="7" type="ORF">GQ55_2G071000</name>
</gene>
<protein>
    <recommendedName>
        <fullName evidence="6">Peptidase M20 dimerisation domain-containing protein</fullName>
    </recommendedName>
</protein>
<feature type="binding site" evidence="5">
    <location>
        <position position="158"/>
    </location>
    <ligand>
        <name>Mn(2+)</name>
        <dbReference type="ChEBI" id="CHEBI:29035"/>
        <label>2</label>
    </ligand>
</feature>
<sequence length="424" mass="45135">MIHCHSSTPKPPAIDSSPPSTMAAASCLLLILLPVLLCFRLSLASPAAPLAAELLGEARAPGFAAWLRGVRRRIHQRPELAFQEHRTSELVRAELYAIGVPYRWPVATTGVVATIVGGAGGAWPVVALRADMDALPLQELVDWEYKSQESGKMHACGHDAHTAMLLGAAKILQDHKSDLKGTVKLVFQPAEEGQGGAYYVLQEGLLDDVSAIFGLHVDPVLPVGVVASRPGPFAATACRFQATVTGKGGHAALPHQAFDPTVAASTAILSLQQIVSREIDPLQGAVVSVTFVKGGDAYNVIPESVTFGGTLRSMTNEGLSYLMKRVIEIVEGQSALHRCTATVDFMEEKMRTYPAVINDEGIYAHAKAVAQSLLGEENVKVAPQLMGAEDFGFYAQRMAGAFFTIGVGNKSTMVTVHPTHSPTL</sequence>
<evidence type="ECO:0000256" key="4">
    <source>
        <dbReference type="ARBA" id="ARBA00022801"/>
    </source>
</evidence>
<dbReference type="Pfam" id="PF07687">
    <property type="entry name" value="M20_dimer"/>
    <property type="match status" value="1"/>
</dbReference>
<evidence type="ECO:0000313" key="7">
    <source>
        <dbReference type="EMBL" id="PUZ68968.1"/>
    </source>
</evidence>
<dbReference type="GO" id="GO:0005783">
    <property type="term" value="C:endoplasmic reticulum"/>
    <property type="evidence" value="ECO:0007669"/>
    <property type="project" value="TreeGrafter"/>
</dbReference>
<dbReference type="InterPro" id="IPR002933">
    <property type="entry name" value="Peptidase_M20"/>
</dbReference>
<dbReference type="GO" id="GO:0009850">
    <property type="term" value="P:auxin metabolic process"/>
    <property type="evidence" value="ECO:0007669"/>
    <property type="project" value="InterPro"/>
</dbReference>
<dbReference type="Gramene" id="PUZ68968">
    <property type="protein sequence ID" value="PUZ68968"/>
    <property type="gene ID" value="GQ55_2G071000"/>
</dbReference>
<dbReference type="FunFam" id="3.30.70.360:FF:000001">
    <property type="entry name" value="N-acetyldiaminopimelate deacetylase"/>
    <property type="match status" value="1"/>
</dbReference>
<dbReference type="InterPro" id="IPR044757">
    <property type="entry name" value="ILR1-like_Hyd"/>
</dbReference>
<evidence type="ECO:0000256" key="2">
    <source>
        <dbReference type="ARBA" id="ARBA00006153"/>
    </source>
</evidence>
<dbReference type="InterPro" id="IPR017439">
    <property type="entry name" value="Amidohydrolase"/>
</dbReference>
<name>A0A2T7EMB0_9POAL</name>
<feature type="domain" description="Peptidase M20 dimerisation" evidence="6">
    <location>
        <begin position="238"/>
        <end position="331"/>
    </location>
</feature>
<comment type="cofactor">
    <cofactor evidence="5">
        <name>Mn(2+)</name>
        <dbReference type="ChEBI" id="CHEBI:29035"/>
    </cofactor>
    <text evidence="5">The Mn(2+) ion enhances activity.</text>
</comment>
<dbReference type="PANTHER" id="PTHR11014">
    <property type="entry name" value="PEPTIDASE M20 FAMILY MEMBER"/>
    <property type="match status" value="1"/>
</dbReference>
<dbReference type="CDD" id="cd08017">
    <property type="entry name" value="M20_IAA_Hyd"/>
    <property type="match status" value="1"/>
</dbReference>
<dbReference type="NCBIfam" id="TIGR01891">
    <property type="entry name" value="amidohydrolases"/>
    <property type="match status" value="1"/>
</dbReference>
<feature type="binding site" evidence="5">
    <location>
        <position position="420"/>
    </location>
    <ligand>
        <name>Mn(2+)</name>
        <dbReference type="ChEBI" id="CHEBI:29035"/>
        <label>2</label>
    </ligand>
</feature>
<evidence type="ECO:0000313" key="8">
    <source>
        <dbReference type="Proteomes" id="UP000244336"/>
    </source>
</evidence>
<keyword evidence="4" id="KW-0378">Hydrolase</keyword>
<keyword evidence="5" id="KW-0479">Metal-binding</keyword>
<feature type="binding site" evidence="5">
    <location>
        <position position="156"/>
    </location>
    <ligand>
        <name>Mn(2+)</name>
        <dbReference type="ChEBI" id="CHEBI:29035"/>
        <label>2</label>
    </ligand>
</feature>
<keyword evidence="3" id="KW-0732">Signal</keyword>
<proteinExistence type="inferred from homology"/>